<gene>
    <name evidence="9" type="ORF">KDY119_01138</name>
</gene>
<evidence type="ECO:0000313" key="10">
    <source>
        <dbReference type="Proteomes" id="UP000326702"/>
    </source>
</evidence>
<accession>A0A5P9Q8C2</accession>
<dbReference type="InterPro" id="IPR028082">
    <property type="entry name" value="Peripla_BP_I"/>
</dbReference>
<dbReference type="GO" id="GO:0005886">
    <property type="term" value="C:plasma membrane"/>
    <property type="evidence" value="ECO:0007669"/>
    <property type="project" value="UniProtKB-SubCell"/>
</dbReference>
<dbReference type="Proteomes" id="UP000326702">
    <property type="component" value="Chromosome"/>
</dbReference>
<evidence type="ECO:0000256" key="5">
    <source>
        <dbReference type="ARBA" id="ARBA00023136"/>
    </source>
</evidence>
<evidence type="ECO:0000256" key="1">
    <source>
        <dbReference type="ARBA" id="ARBA00004193"/>
    </source>
</evidence>
<dbReference type="PROSITE" id="PS51257">
    <property type="entry name" value="PROKAR_LIPOPROTEIN"/>
    <property type="match status" value="1"/>
</dbReference>
<keyword evidence="5" id="KW-0472">Membrane</keyword>
<reference evidence="9 10" key="1">
    <citation type="submission" date="2019-10" db="EMBL/GenBank/DDBJ databases">
        <title>Genome sequence of Luteimicrobium xylanilyticum HY-24.</title>
        <authorList>
            <person name="Kim D.Y."/>
            <person name="Park H.-Y."/>
        </authorList>
    </citation>
    <scope>NUCLEOTIDE SEQUENCE [LARGE SCALE GENOMIC DNA]</scope>
    <source>
        <strain evidence="9 10">HY-24</strain>
    </source>
</reference>
<dbReference type="PANTHER" id="PTHR34296:SF2">
    <property type="entry name" value="ABC TRANSPORTER GUANOSINE-BINDING PROTEIN NUPN"/>
    <property type="match status" value="1"/>
</dbReference>
<dbReference type="InterPro" id="IPR003760">
    <property type="entry name" value="PnrA-like"/>
</dbReference>
<proteinExistence type="inferred from homology"/>
<dbReference type="EMBL" id="CP045529">
    <property type="protein sequence ID" value="QFU97639.1"/>
    <property type="molecule type" value="Genomic_DNA"/>
</dbReference>
<keyword evidence="10" id="KW-1185">Reference proteome</keyword>
<dbReference type="Pfam" id="PF02608">
    <property type="entry name" value="Bmp"/>
    <property type="match status" value="1"/>
</dbReference>
<evidence type="ECO:0000256" key="6">
    <source>
        <dbReference type="ARBA" id="ARBA00023288"/>
    </source>
</evidence>
<organism evidence="9 10">
    <name type="scientific">Luteimicrobium xylanilyticum</name>
    <dbReference type="NCBI Taxonomy" id="1133546"/>
    <lineage>
        <taxon>Bacteria</taxon>
        <taxon>Bacillati</taxon>
        <taxon>Actinomycetota</taxon>
        <taxon>Actinomycetes</taxon>
        <taxon>Micrococcales</taxon>
        <taxon>Luteimicrobium</taxon>
    </lineage>
</organism>
<keyword evidence="4 7" id="KW-0732">Signal</keyword>
<evidence type="ECO:0000259" key="8">
    <source>
        <dbReference type="Pfam" id="PF02608"/>
    </source>
</evidence>
<keyword evidence="3" id="KW-1003">Cell membrane</keyword>
<name>A0A5P9Q8C2_9MICO</name>
<protein>
    <recommendedName>
        <fullName evidence="8">ABC transporter substrate-binding protein PnrA-like domain-containing protein</fullName>
    </recommendedName>
</protein>
<evidence type="ECO:0000256" key="3">
    <source>
        <dbReference type="ARBA" id="ARBA00022475"/>
    </source>
</evidence>
<keyword evidence="6" id="KW-0449">Lipoprotein</keyword>
<feature type="chain" id="PRO_5038831520" description="ABC transporter substrate-binding protein PnrA-like domain-containing protein" evidence="7">
    <location>
        <begin position="23"/>
        <end position="371"/>
    </location>
</feature>
<dbReference type="CDD" id="cd06354">
    <property type="entry name" value="PBP1_PrnA-like"/>
    <property type="match status" value="1"/>
</dbReference>
<comment type="similarity">
    <text evidence="2">Belongs to the BMP lipoprotein family.</text>
</comment>
<evidence type="ECO:0000256" key="4">
    <source>
        <dbReference type="ARBA" id="ARBA00022729"/>
    </source>
</evidence>
<dbReference type="KEGG" id="lxl:KDY119_01138"/>
<dbReference type="InterPro" id="IPR050957">
    <property type="entry name" value="BMP_lipoprotein"/>
</dbReference>
<dbReference type="Gene3D" id="3.40.50.2300">
    <property type="match status" value="2"/>
</dbReference>
<evidence type="ECO:0000256" key="2">
    <source>
        <dbReference type="ARBA" id="ARBA00008610"/>
    </source>
</evidence>
<feature type="domain" description="ABC transporter substrate-binding protein PnrA-like" evidence="8">
    <location>
        <begin position="46"/>
        <end position="366"/>
    </location>
</feature>
<dbReference type="PANTHER" id="PTHR34296">
    <property type="entry name" value="TRANSCRIPTIONAL ACTIVATOR PROTEIN MED"/>
    <property type="match status" value="1"/>
</dbReference>
<feature type="signal peptide" evidence="7">
    <location>
        <begin position="1"/>
        <end position="22"/>
    </location>
</feature>
<dbReference type="SUPFAM" id="SSF53822">
    <property type="entry name" value="Periplasmic binding protein-like I"/>
    <property type="match status" value="1"/>
</dbReference>
<evidence type="ECO:0000256" key="7">
    <source>
        <dbReference type="SAM" id="SignalP"/>
    </source>
</evidence>
<dbReference type="AlphaFoldDB" id="A0A5P9Q8C2"/>
<comment type="subcellular location">
    <subcellularLocation>
        <location evidence="1">Cell membrane</location>
        <topology evidence="1">Lipid-anchor</topology>
    </subcellularLocation>
</comment>
<sequence>MSTSKRFMQLGALAVAGVLALAACGQAPGDDKGSGTGSAAASNFKACMVSDSGGFNDKSFNESGYDGLKKAESDLGVKIATAESKQESDFAPNIANMEQQNCNLIITVGFLLATATGDAAKQHSDTKFAIVDSTAQDANGKTITLDNVKPISFDTAQAAYLAGYLAAGMTKTGTVATYGGIQIPTVTIFMDGFADGVAKYNEDNGKSVKVLGWDVKKQNGSFTGDFEDQSKGQQLTQTFISQGADIILPVAGPVGAGTLAAAKDANSDGKDVSVIWVDSDGAVANPDYASIILSSVVKEIGAAVEDVIKTTKGGSFSNDPYVGTLENKGVGLAPFHDFDSKVPQDLKDKITQLQQDIISGKIKVESKSSPE</sequence>
<evidence type="ECO:0000313" key="9">
    <source>
        <dbReference type="EMBL" id="QFU97639.1"/>
    </source>
</evidence>